<dbReference type="HOGENOM" id="CLU_3120656_0_0_9"/>
<dbReference type="EMBL" id="CP002869">
    <property type="protein sequence ID" value="AEI42183.1"/>
    <property type="molecule type" value="Genomic_DNA"/>
</dbReference>
<feature type="coiled-coil region" evidence="1">
    <location>
        <begin position="22"/>
        <end position="49"/>
    </location>
</feature>
<reference evidence="3" key="1">
    <citation type="submission" date="2011-06" db="EMBL/GenBank/DDBJ databases">
        <title>Complete genome sequence of Paenibacillus mucilaginosus KNP414.</title>
        <authorList>
            <person name="Wang J."/>
            <person name="Hu S."/>
            <person name="Hu X."/>
            <person name="Zhang B."/>
            <person name="Dong D."/>
            <person name="Zhang S."/>
            <person name="Zhao K."/>
            <person name="Wu D."/>
        </authorList>
    </citation>
    <scope>NUCLEOTIDE SEQUENCE [LARGE SCALE GENOMIC DNA]</scope>
    <source>
        <strain evidence="3">KNP414</strain>
    </source>
</reference>
<evidence type="ECO:0000256" key="1">
    <source>
        <dbReference type="SAM" id="Coils"/>
    </source>
</evidence>
<gene>
    <name evidence="2" type="ordered locus">KNP414_03639</name>
</gene>
<organism evidence="2 3">
    <name type="scientific">Paenibacillus mucilaginosus (strain KNP414)</name>
    <dbReference type="NCBI Taxonomy" id="1036673"/>
    <lineage>
        <taxon>Bacteria</taxon>
        <taxon>Bacillati</taxon>
        <taxon>Bacillota</taxon>
        <taxon>Bacilli</taxon>
        <taxon>Bacillales</taxon>
        <taxon>Paenibacillaceae</taxon>
        <taxon>Paenibacillus</taxon>
    </lineage>
</organism>
<reference evidence="2 3" key="2">
    <citation type="journal article" date="2013" name="Genome Announc.">
        <title>Genome Sequence of Growth-Improving Paenibacillus mucilaginosus Strain KNP414.</title>
        <authorList>
            <person name="Lu J.J."/>
            <person name="Wang J.F."/>
            <person name="Hu X.F."/>
        </authorList>
    </citation>
    <scope>NUCLEOTIDE SEQUENCE [LARGE SCALE GENOMIC DNA]</scope>
    <source>
        <strain evidence="2 3">KNP414</strain>
    </source>
</reference>
<proteinExistence type="predicted"/>
<evidence type="ECO:0000313" key="3">
    <source>
        <dbReference type="Proteomes" id="UP000006620"/>
    </source>
</evidence>
<protein>
    <submittedName>
        <fullName evidence="2">Uncharacterized protein</fullName>
    </submittedName>
</protein>
<name>F8FFF5_PAEMK</name>
<sequence>MKTPRISPLEEVMSLLGDNKDMKKMFKDMEKLQKDVEALKKLAASFKIKY</sequence>
<accession>F8FFF5</accession>
<keyword evidence="1" id="KW-0175">Coiled coil</keyword>
<dbReference type="Proteomes" id="UP000006620">
    <property type="component" value="Chromosome"/>
</dbReference>
<dbReference type="AlphaFoldDB" id="F8FFF5"/>
<evidence type="ECO:0000313" key="2">
    <source>
        <dbReference type="EMBL" id="AEI42183.1"/>
    </source>
</evidence>
<dbReference type="PATRIC" id="fig|1036673.3.peg.3340"/>
<dbReference type="RefSeq" id="WP_013917340.1">
    <property type="nucleotide sequence ID" value="NC_015690.1"/>
</dbReference>
<dbReference type="KEGG" id="pms:KNP414_03639"/>